<comment type="caution">
    <text evidence="2">The sequence shown here is derived from an EMBL/GenBank/DDBJ whole genome shotgun (WGS) entry which is preliminary data.</text>
</comment>
<dbReference type="RefSeq" id="WP_048901033.1">
    <property type="nucleotide sequence ID" value="NZ_AP024853.1"/>
</dbReference>
<dbReference type="Pfam" id="PF05488">
    <property type="entry name" value="PAAR_motif"/>
    <property type="match status" value="1"/>
</dbReference>
<feature type="region of interest" description="Disordered" evidence="1">
    <location>
        <begin position="100"/>
        <end position="132"/>
    </location>
</feature>
<name>A0A0J8V4P0_9GAMM</name>
<evidence type="ECO:0000313" key="3">
    <source>
        <dbReference type="Proteomes" id="UP000240481"/>
    </source>
</evidence>
<dbReference type="OrthoDB" id="9807902at2"/>
<dbReference type="AlphaFoldDB" id="A0A0J8V4P0"/>
<feature type="compositionally biased region" description="Basic and acidic residues" evidence="1">
    <location>
        <begin position="8"/>
        <end position="19"/>
    </location>
</feature>
<dbReference type="EMBL" id="PYLZ01000024">
    <property type="protein sequence ID" value="PSW18862.1"/>
    <property type="molecule type" value="Genomic_DNA"/>
</dbReference>
<dbReference type="Gene3D" id="2.60.200.60">
    <property type="match status" value="2"/>
</dbReference>
<dbReference type="InterPro" id="IPR008727">
    <property type="entry name" value="PAAR_motif"/>
</dbReference>
<sequence>MGKPAARISDHHTCPDKTGKIPHVGGPIVAGSPNVFIGGLPAARVGDMMMCIGPPDSIAKGSASVFINGKPAARMGDKTSHNGVIVGGDGSVLIGDAGIVIPPATTSSDGGSSESESSGSDGRSSSTPIIIPQQMAAIHSAAERAQGICQVCQDTENQEADSNAN</sequence>
<dbReference type="Proteomes" id="UP000240481">
    <property type="component" value="Unassembled WGS sequence"/>
</dbReference>
<evidence type="ECO:0000256" key="1">
    <source>
        <dbReference type="SAM" id="MobiDB-lite"/>
    </source>
</evidence>
<dbReference type="STRING" id="680026.AB733_23790"/>
<dbReference type="CDD" id="cd14738">
    <property type="entry name" value="PAAR_2"/>
    <property type="match status" value="1"/>
</dbReference>
<reference evidence="2 3" key="1">
    <citation type="submission" date="2018-01" db="EMBL/GenBank/DDBJ databases">
        <title>Whole genome sequencing of Histamine producing bacteria.</title>
        <authorList>
            <person name="Butler K."/>
        </authorList>
    </citation>
    <scope>NUCLEOTIDE SEQUENCE [LARGE SCALE GENOMIC DNA]</scope>
    <source>
        <strain evidence="2 3">DSM 24669</strain>
    </source>
</reference>
<gene>
    <name evidence="2" type="ORF">C9I94_24350</name>
</gene>
<feature type="compositionally biased region" description="Low complexity" evidence="1">
    <location>
        <begin position="107"/>
        <end position="126"/>
    </location>
</feature>
<evidence type="ECO:0000313" key="2">
    <source>
        <dbReference type="EMBL" id="PSW18862.1"/>
    </source>
</evidence>
<evidence type="ECO:0008006" key="4">
    <source>
        <dbReference type="Google" id="ProtNLM"/>
    </source>
</evidence>
<keyword evidence="3" id="KW-1185">Reference proteome</keyword>
<organism evidence="2 3">
    <name type="scientific">Photobacterium swingsii</name>
    <dbReference type="NCBI Taxonomy" id="680026"/>
    <lineage>
        <taxon>Bacteria</taxon>
        <taxon>Pseudomonadati</taxon>
        <taxon>Pseudomonadota</taxon>
        <taxon>Gammaproteobacteria</taxon>
        <taxon>Vibrionales</taxon>
        <taxon>Vibrionaceae</taxon>
        <taxon>Photobacterium</taxon>
    </lineage>
</organism>
<proteinExistence type="predicted"/>
<protein>
    <recommendedName>
        <fullName evidence="4">Type VI secretion protein</fullName>
    </recommendedName>
</protein>
<feature type="region of interest" description="Disordered" evidence="1">
    <location>
        <begin position="1"/>
        <end position="20"/>
    </location>
</feature>
<accession>A0A0J8V4P0</accession>